<feature type="transmembrane region" description="Helical" evidence="8">
    <location>
        <begin position="306"/>
        <end position="326"/>
    </location>
</feature>
<dbReference type="GO" id="GO:0044038">
    <property type="term" value="P:cell wall macromolecule biosynthetic process"/>
    <property type="evidence" value="ECO:0007669"/>
    <property type="project" value="TreeGrafter"/>
</dbReference>
<gene>
    <name evidence="9" type="ORF">P73_4059</name>
</gene>
<dbReference type="GO" id="GO:0046872">
    <property type="term" value="F:metal ion binding"/>
    <property type="evidence" value="ECO:0007669"/>
    <property type="project" value="UniProtKB-KW"/>
</dbReference>
<feature type="binding site" evidence="7">
    <location>
        <position position="220"/>
    </location>
    <ligand>
        <name>Mg(2+)</name>
        <dbReference type="ChEBI" id="CHEBI:18420"/>
    </ligand>
</feature>
<evidence type="ECO:0000256" key="6">
    <source>
        <dbReference type="ARBA" id="ARBA00023136"/>
    </source>
</evidence>
<dbReference type="PANTHER" id="PTHR22926:SF3">
    <property type="entry name" value="UNDECAPRENYL-PHOSPHATE ALPHA-N-ACETYLGLUCOSAMINYL 1-PHOSPHATE TRANSFERASE"/>
    <property type="match status" value="1"/>
</dbReference>
<dbReference type="HOGENOM" id="CLU_023982_5_0_5"/>
<feature type="transmembrane region" description="Helical" evidence="8">
    <location>
        <begin position="138"/>
        <end position="161"/>
    </location>
</feature>
<dbReference type="Pfam" id="PF00953">
    <property type="entry name" value="Glycos_transf_4"/>
    <property type="match status" value="1"/>
</dbReference>
<name>A0A0B5E0J4_9RHOB</name>
<evidence type="ECO:0000313" key="10">
    <source>
        <dbReference type="Proteomes" id="UP000031521"/>
    </source>
</evidence>
<evidence type="ECO:0000256" key="8">
    <source>
        <dbReference type="SAM" id="Phobius"/>
    </source>
</evidence>
<dbReference type="STRING" id="1208324.P73_4059"/>
<dbReference type="EMBL" id="CP004393">
    <property type="protein sequence ID" value="AJE48774.1"/>
    <property type="molecule type" value="Genomic_DNA"/>
</dbReference>
<feature type="transmembrane region" description="Helical" evidence="8">
    <location>
        <begin position="221"/>
        <end position="241"/>
    </location>
</feature>
<comment type="cofactor">
    <cofactor evidence="7">
        <name>Mg(2+)</name>
        <dbReference type="ChEBI" id="CHEBI:18420"/>
    </cofactor>
</comment>
<evidence type="ECO:0000256" key="4">
    <source>
        <dbReference type="ARBA" id="ARBA00022692"/>
    </source>
</evidence>
<feature type="transmembrane region" description="Helical" evidence="8">
    <location>
        <begin position="6"/>
        <end position="27"/>
    </location>
</feature>
<dbReference type="Proteomes" id="UP000031521">
    <property type="component" value="Chromosome"/>
</dbReference>
<sequence>MVDGVMLFHVTLSFCISALICGIILLTKSRQMAYIHRREDVRAVQAAHSVPTPRIGGIAVLSGTVIAGLLSENISVQTTWLLAPSLVPVVFAGLAEDLGYNVRPRVRLLAAALSSALCIGLFDVWIPRTDMPGLDLLISLAPVAIALTILGGAGICNAFNLVDGLNGLSSLIGITVALSLAVIAQQGGRPEIMAWGLVLAAALGGFLLFNFPFGKIFMGDAGAYGIGHLLAWLSFLLLALLPTLTPWALLLVFFWPLADTALAIARRRRAGKPTDQPDRLHFHQLVMRMLEISKLGRNTRHIANPLSTLVMVPMFVAPSVAGVMFWNNPDAAALALLLFSVLFVTTYSTGILVARSCRRRSGRRFLLELALGKVGLLRKQIPAPTGR</sequence>
<evidence type="ECO:0000313" key="9">
    <source>
        <dbReference type="EMBL" id="AJE48774.1"/>
    </source>
</evidence>
<evidence type="ECO:0000256" key="5">
    <source>
        <dbReference type="ARBA" id="ARBA00022989"/>
    </source>
</evidence>
<feature type="transmembrane region" description="Helical" evidence="8">
    <location>
        <begin position="192"/>
        <end position="209"/>
    </location>
</feature>
<keyword evidence="2" id="KW-1003">Cell membrane</keyword>
<reference evidence="9 10" key="1">
    <citation type="journal article" date="2014" name="Int. J. Syst. Evol. Microbiol.">
        <title>Celeribacter indicus sp. nov., a polycyclic aromatic hydrocarbon-degrading bacterium from deep-sea sediment and reclassification of Huaishuia halophila as Celeribacter halophilus comb. nov.</title>
        <authorList>
            <person name="Lai Q."/>
            <person name="Cao J."/>
            <person name="Yuan J."/>
            <person name="Li F."/>
            <person name="Shao Z."/>
        </authorList>
    </citation>
    <scope>NUCLEOTIDE SEQUENCE [LARGE SCALE GENOMIC DNA]</scope>
    <source>
        <strain evidence="9">P73</strain>
    </source>
</reference>
<dbReference type="PANTHER" id="PTHR22926">
    <property type="entry name" value="PHOSPHO-N-ACETYLMURAMOYL-PENTAPEPTIDE-TRANSFERASE"/>
    <property type="match status" value="1"/>
</dbReference>
<dbReference type="AlphaFoldDB" id="A0A0B5E0J4"/>
<keyword evidence="7" id="KW-0460">Magnesium</keyword>
<protein>
    <recommendedName>
        <fullName evidence="11">Glycosyl transferase family protein</fullName>
    </recommendedName>
</protein>
<dbReference type="CDD" id="cd06912">
    <property type="entry name" value="GT_MraY_like"/>
    <property type="match status" value="1"/>
</dbReference>
<proteinExistence type="predicted"/>
<keyword evidence="10" id="KW-1185">Reference proteome</keyword>
<dbReference type="GO" id="GO:0016780">
    <property type="term" value="F:phosphotransferase activity, for other substituted phosphate groups"/>
    <property type="evidence" value="ECO:0007669"/>
    <property type="project" value="InterPro"/>
</dbReference>
<comment type="subcellular location">
    <subcellularLocation>
        <location evidence="1">Cell membrane</location>
        <topology evidence="1">Multi-pass membrane protein</topology>
    </subcellularLocation>
</comment>
<feature type="transmembrane region" description="Helical" evidence="8">
    <location>
        <begin position="332"/>
        <end position="354"/>
    </location>
</feature>
<feature type="transmembrane region" description="Helical" evidence="8">
    <location>
        <begin position="247"/>
        <end position="265"/>
    </location>
</feature>
<evidence type="ECO:0000256" key="2">
    <source>
        <dbReference type="ARBA" id="ARBA00022475"/>
    </source>
</evidence>
<dbReference type="InterPro" id="IPR000715">
    <property type="entry name" value="Glycosyl_transferase_4"/>
</dbReference>
<feature type="transmembrane region" description="Helical" evidence="8">
    <location>
        <begin position="168"/>
        <end position="186"/>
    </location>
</feature>
<organism evidence="9 10">
    <name type="scientific">Celeribacter indicus</name>
    <dbReference type="NCBI Taxonomy" id="1208324"/>
    <lineage>
        <taxon>Bacteria</taxon>
        <taxon>Pseudomonadati</taxon>
        <taxon>Pseudomonadota</taxon>
        <taxon>Alphaproteobacteria</taxon>
        <taxon>Rhodobacterales</taxon>
        <taxon>Roseobacteraceae</taxon>
        <taxon>Celeribacter</taxon>
    </lineage>
</organism>
<dbReference type="GO" id="GO:0005886">
    <property type="term" value="C:plasma membrane"/>
    <property type="evidence" value="ECO:0007669"/>
    <property type="project" value="UniProtKB-SubCell"/>
</dbReference>
<keyword evidence="3" id="KW-0808">Transferase</keyword>
<dbReference type="GO" id="GO:0071555">
    <property type="term" value="P:cell wall organization"/>
    <property type="evidence" value="ECO:0007669"/>
    <property type="project" value="TreeGrafter"/>
</dbReference>
<feature type="binding site" evidence="7">
    <location>
        <position position="160"/>
    </location>
    <ligand>
        <name>Mg(2+)</name>
        <dbReference type="ChEBI" id="CHEBI:18420"/>
    </ligand>
</feature>
<evidence type="ECO:0000256" key="3">
    <source>
        <dbReference type="ARBA" id="ARBA00022679"/>
    </source>
</evidence>
<keyword evidence="4 8" id="KW-0812">Transmembrane</keyword>
<feature type="transmembrane region" description="Helical" evidence="8">
    <location>
        <begin position="108"/>
        <end position="126"/>
    </location>
</feature>
<dbReference type="GO" id="GO:0009103">
    <property type="term" value="P:lipopolysaccharide biosynthetic process"/>
    <property type="evidence" value="ECO:0007669"/>
    <property type="project" value="TreeGrafter"/>
</dbReference>
<keyword evidence="5 8" id="KW-1133">Transmembrane helix</keyword>
<accession>A0A0B5E0J4</accession>
<evidence type="ECO:0000256" key="1">
    <source>
        <dbReference type="ARBA" id="ARBA00004651"/>
    </source>
</evidence>
<keyword evidence="6 8" id="KW-0472">Membrane</keyword>
<dbReference type="KEGG" id="cid:P73_4059"/>
<keyword evidence="7" id="KW-0479">Metal-binding</keyword>
<evidence type="ECO:0000256" key="7">
    <source>
        <dbReference type="PIRSR" id="PIRSR600715-1"/>
    </source>
</evidence>
<evidence type="ECO:0008006" key="11">
    <source>
        <dbReference type="Google" id="ProtNLM"/>
    </source>
</evidence>